<proteinExistence type="predicted"/>
<organism evidence="3 4">
    <name type="scientific">Streptomyces parvus</name>
    <dbReference type="NCBI Taxonomy" id="66428"/>
    <lineage>
        <taxon>Bacteria</taxon>
        <taxon>Bacillati</taxon>
        <taxon>Actinomycetota</taxon>
        <taxon>Actinomycetes</taxon>
        <taxon>Kitasatosporales</taxon>
        <taxon>Streptomycetaceae</taxon>
        <taxon>Streptomyces</taxon>
    </lineage>
</organism>
<reference evidence="3 4" key="1">
    <citation type="submission" date="2020-01" db="EMBL/GenBank/DDBJ databases">
        <title>Insect and environment-associated Actinomycetes.</title>
        <authorList>
            <person name="Currrie C."/>
            <person name="Chevrette M."/>
            <person name="Carlson C."/>
            <person name="Stubbendieck R."/>
            <person name="Wendt-Pienkowski E."/>
        </authorList>
    </citation>
    <scope>NUCLEOTIDE SEQUENCE [LARGE SCALE GENOMIC DNA]</scope>
    <source>
        <strain evidence="3 4">SID7590</strain>
    </source>
</reference>
<dbReference type="AlphaFoldDB" id="A0A7K3RST5"/>
<feature type="region of interest" description="Disordered" evidence="1">
    <location>
        <begin position="163"/>
        <end position="185"/>
    </location>
</feature>
<evidence type="ECO:0000313" key="4">
    <source>
        <dbReference type="Proteomes" id="UP000469670"/>
    </source>
</evidence>
<name>A0A7K3RST5_9ACTN</name>
<dbReference type="EMBL" id="JAAGMP010000411">
    <property type="protein sequence ID" value="NEC18301.1"/>
    <property type="molecule type" value="Genomic_DNA"/>
</dbReference>
<dbReference type="Pfam" id="PF21962">
    <property type="entry name" value="DUF6924"/>
    <property type="match status" value="1"/>
</dbReference>
<protein>
    <recommendedName>
        <fullName evidence="2">DUF6924 domain-containing protein</fullName>
    </recommendedName>
</protein>
<comment type="caution">
    <text evidence="3">The sequence shown here is derived from an EMBL/GenBank/DDBJ whole genome shotgun (WGS) entry which is preliminary data.</text>
</comment>
<sequence length="185" mass="20220">MRKELPEIVRADEWAPLVIRTDYTDDAAWREVVAALAGAVEGEREWESVAHLVEDRRWDGVTGDEALAAAARDEELSVVFLADEVTMRLPLRPLLALDLGADDDEDLDPVYYQEFMDSPPPREVRVVPDAVHMVHGNLQLANVDFAEFVEDAAADPDGVVRDLVTDPGEPGDGVAGSSYAGGPLR</sequence>
<evidence type="ECO:0000259" key="2">
    <source>
        <dbReference type="Pfam" id="PF21962"/>
    </source>
</evidence>
<evidence type="ECO:0000313" key="3">
    <source>
        <dbReference type="EMBL" id="NEC18301.1"/>
    </source>
</evidence>
<feature type="domain" description="DUF6924" evidence="2">
    <location>
        <begin position="16"/>
        <end position="162"/>
    </location>
</feature>
<dbReference type="InterPro" id="IPR053832">
    <property type="entry name" value="DUF6924"/>
</dbReference>
<dbReference type="RefSeq" id="WP_164201050.1">
    <property type="nucleotide sequence ID" value="NZ_JAAGMP010000411.1"/>
</dbReference>
<dbReference type="Proteomes" id="UP000469670">
    <property type="component" value="Unassembled WGS sequence"/>
</dbReference>
<accession>A0A7K3RST5</accession>
<evidence type="ECO:0000256" key="1">
    <source>
        <dbReference type="SAM" id="MobiDB-lite"/>
    </source>
</evidence>
<gene>
    <name evidence="3" type="ORF">G3I50_08505</name>
</gene>